<feature type="compositionally biased region" description="Basic residues" evidence="1">
    <location>
        <begin position="41"/>
        <end position="54"/>
    </location>
</feature>
<organism evidence="2 3">
    <name type="scientific">Podarcis lilfordi</name>
    <name type="common">Lilford's wall lizard</name>
    <dbReference type="NCBI Taxonomy" id="74358"/>
    <lineage>
        <taxon>Eukaryota</taxon>
        <taxon>Metazoa</taxon>
        <taxon>Chordata</taxon>
        <taxon>Craniata</taxon>
        <taxon>Vertebrata</taxon>
        <taxon>Euteleostomi</taxon>
        <taxon>Lepidosauria</taxon>
        <taxon>Squamata</taxon>
        <taxon>Bifurcata</taxon>
        <taxon>Unidentata</taxon>
        <taxon>Episquamata</taxon>
        <taxon>Laterata</taxon>
        <taxon>Lacertibaenia</taxon>
        <taxon>Lacertidae</taxon>
        <taxon>Podarcis</taxon>
    </lineage>
</organism>
<evidence type="ECO:0000313" key="3">
    <source>
        <dbReference type="Proteomes" id="UP001178461"/>
    </source>
</evidence>
<reference evidence="2" key="1">
    <citation type="submission" date="2022-12" db="EMBL/GenBank/DDBJ databases">
        <authorList>
            <person name="Alioto T."/>
            <person name="Alioto T."/>
            <person name="Gomez Garrido J."/>
        </authorList>
    </citation>
    <scope>NUCLEOTIDE SEQUENCE</scope>
</reference>
<dbReference type="EMBL" id="OX395135">
    <property type="protein sequence ID" value="CAI5785655.1"/>
    <property type="molecule type" value="Genomic_DNA"/>
</dbReference>
<dbReference type="Proteomes" id="UP001178461">
    <property type="component" value="Chromosome 10"/>
</dbReference>
<evidence type="ECO:0000256" key="1">
    <source>
        <dbReference type="SAM" id="MobiDB-lite"/>
    </source>
</evidence>
<accession>A0AA35KWQ1</accession>
<feature type="non-terminal residue" evidence="2">
    <location>
        <position position="54"/>
    </location>
</feature>
<keyword evidence="3" id="KW-1185">Reference proteome</keyword>
<feature type="region of interest" description="Disordered" evidence="1">
    <location>
        <begin position="1"/>
        <end position="54"/>
    </location>
</feature>
<feature type="non-terminal residue" evidence="2">
    <location>
        <position position="1"/>
    </location>
</feature>
<gene>
    <name evidence="2" type="ORF">PODLI_1B001388</name>
</gene>
<proteinExistence type="predicted"/>
<dbReference type="AlphaFoldDB" id="A0AA35KWQ1"/>
<name>A0AA35KWQ1_9SAUR</name>
<protein>
    <submittedName>
        <fullName evidence="2">Uncharacterized protein</fullName>
    </submittedName>
</protein>
<evidence type="ECO:0000313" key="2">
    <source>
        <dbReference type="EMBL" id="CAI5785655.1"/>
    </source>
</evidence>
<sequence length="54" mass="6317">PRSPSIRRLQRLPWAKGAATRHTPLEQPASRAGSLKSLVHNLRRCRRRHRIKRS</sequence>